<dbReference type="InterPro" id="IPR006571">
    <property type="entry name" value="TLDc_dom"/>
</dbReference>
<evidence type="ECO:0000256" key="2">
    <source>
        <dbReference type="ARBA" id="ARBA00004371"/>
    </source>
</evidence>
<evidence type="ECO:0000313" key="12">
    <source>
        <dbReference type="EMBL" id="KAG7473218.1"/>
    </source>
</evidence>
<evidence type="ECO:0000256" key="10">
    <source>
        <dbReference type="SAM" id="MobiDB-lite"/>
    </source>
</evidence>
<evidence type="ECO:0000256" key="5">
    <source>
        <dbReference type="ARBA" id="ARBA00023136"/>
    </source>
</evidence>
<comment type="subcellular location">
    <subcellularLocation>
        <location evidence="3">Cytoplasm</location>
    </subcellularLocation>
    <subcellularLocation>
        <location evidence="2">Lysosome</location>
    </subcellularLocation>
    <subcellularLocation>
        <location evidence="1">Membrane</location>
    </subcellularLocation>
</comment>
<accession>A0A9D3Q1J7</accession>
<keyword evidence="5" id="KW-0472">Membrane</keyword>
<dbReference type="SMART" id="SM00584">
    <property type="entry name" value="TLDc"/>
    <property type="match status" value="1"/>
</dbReference>
<name>A0A9D3Q1J7_MEGAT</name>
<sequence>MGNTDSAVVQKRMVRFRPDERPAVEGACDRLLGAGKVLTLDALKASMAGAASGSMAERVHRASRRTDAGGRGGDAGGASREQMLVFLADVLRGTAEERAPVVAGMAAPAEGEGAVAAGDVREFLEDLVSAAIQTLTSRGRLRGWRPDRMGDGARRVKLLAEQLSSELKVTDQGTCDIPAIEDWLFRTPGIALYLDLITSEGLGLHGESFTRLVSSCVRQGPTVLLVRDSRGYEFGGFASQGWDIKPQFQGDTRCFLFSAHPSLRVYTYTGYNEHYMYLNQGQQTMPNGLGMGGQLGYFGLWLDSDFGRGHSKARPKCTTYGSPQLSGEEEFVVDALEVWGVGQPPENQQTSVKRSVLDADPETQAMMEMTGKTLHSQGLREPEEEEL</sequence>
<reference evidence="12" key="1">
    <citation type="submission" date="2021-01" db="EMBL/GenBank/DDBJ databases">
        <authorList>
            <person name="Zahm M."/>
            <person name="Roques C."/>
            <person name="Cabau C."/>
            <person name="Klopp C."/>
            <person name="Donnadieu C."/>
            <person name="Jouanno E."/>
            <person name="Lampietro C."/>
            <person name="Louis A."/>
            <person name="Herpin A."/>
            <person name="Echchiki A."/>
            <person name="Berthelot C."/>
            <person name="Parey E."/>
            <person name="Roest-Crollius H."/>
            <person name="Braasch I."/>
            <person name="Postlethwait J."/>
            <person name="Bobe J."/>
            <person name="Montfort J."/>
            <person name="Bouchez O."/>
            <person name="Begum T."/>
            <person name="Mejri S."/>
            <person name="Adams A."/>
            <person name="Chen W.-J."/>
            <person name="Guiguen Y."/>
        </authorList>
    </citation>
    <scope>NUCLEOTIDE SEQUENCE</scope>
    <source>
        <strain evidence="12">YG-15Mar2019-1</strain>
        <tissue evidence="12">Brain</tissue>
    </source>
</reference>
<organism evidence="12 13">
    <name type="scientific">Megalops atlanticus</name>
    <name type="common">Tarpon</name>
    <name type="synonym">Clupea gigantea</name>
    <dbReference type="NCBI Taxonomy" id="7932"/>
    <lineage>
        <taxon>Eukaryota</taxon>
        <taxon>Metazoa</taxon>
        <taxon>Chordata</taxon>
        <taxon>Craniata</taxon>
        <taxon>Vertebrata</taxon>
        <taxon>Euteleostomi</taxon>
        <taxon>Actinopterygii</taxon>
        <taxon>Neopterygii</taxon>
        <taxon>Teleostei</taxon>
        <taxon>Elopiformes</taxon>
        <taxon>Megalopidae</taxon>
        <taxon>Megalops</taxon>
    </lineage>
</organism>
<feature type="domain" description="TLDc" evidence="11">
    <location>
        <begin position="168"/>
        <end position="342"/>
    </location>
</feature>
<evidence type="ECO:0000256" key="4">
    <source>
        <dbReference type="ARBA" id="ARBA00022490"/>
    </source>
</evidence>
<dbReference type="PROSITE" id="PS51886">
    <property type="entry name" value="TLDC"/>
    <property type="match status" value="1"/>
</dbReference>
<dbReference type="GO" id="GO:0016020">
    <property type="term" value="C:membrane"/>
    <property type="evidence" value="ECO:0007669"/>
    <property type="project" value="UniProtKB-SubCell"/>
</dbReference>
<dbReference type="OrthoDB" id="289228at2759"/>
<dbReference type="PANTHER" id="PTHR23354:SF131">
    <property type="entry name" value="MTOR-ASSOCIATED PROTEIN MEAK7"/>
    <property type="match status" value="1"/>
</dbReference>
<dbReference type="PANTHER" id="PTHR23354">
    <property type="entry name" value="NUCLEOLAR PROTEIN 7/ESTROGEN RECEPTOR COACTIVATOR-RELATED"/>
    <property type="match status" value="1"/>
</dbReference>
<keyword evidence="13" id="KW-1185">Reference proteome</keyword>
<dbReference type="AlphaFoldDB" id="A0A9D3Q1J7"/>
<evidence type="ECO:0000256" key="3">
    <source>
        <dbReference type="ARBA" id="ARBA00004496"/>
    </source>
</evidence>
<dbReference type="GO" id="GO:0005764">
    <property type="term" value="C:lysosome"/>
    <property type="evidence" value="ECO:0007669"/>
    <property type="project" value="UniProtKB-SubCell"/>
</dbReference>
<comment type="caution">
    <text evidence="12">The sequence shown here is derived from an EMBL/GenBank/DDBJ whole genome shotgun (WGS) entry which is preliminary data.</text>
</comment>
<evidence type="ECO:0000256" key="8">
    <source>
        <dbReference type="ARBA" id="ARBA00041780"/>
    </source>
</evidence>
<evidence type="ECO:0000259" key="11">
    <source>
        <dbReference type="PROSITE" id="PS51886"/>
    </source>
</evidence>
<evidence type="ECO:0000256" key="1">
    <source>
        <dbReference type="ARBA" id="ARBA00004370"/>
    </source>
</evidence>
<protein>
    <recommendedName>
        <fullName evidence="7">MTOR-associated protein MEAK7</fullName>
    </recommendedName>
    <alternativeName>
        <fullName evidence="9">TBC/LysM-associated domain-containing protein 1</fullName>
    </alternativeName>
    <alternativeName>
        <fullName evidence="8">TLD domain-containing protein 1</fullName>
    </alternativeName>
</protein>
<dbReference type="GO" id="GO:0005634">
    <property type="term" value="C:nucleus"/>
    <property type="evidence" value="ECO:0007669"/>
    <property type="project" value="TreeGrafter"/>
</dbReference>
<evidence type="ECO:0000256" key="9">
    <source>
        <dbReference type="ARBA" id="ARBA00042134"/>
    </source>
</evidence>
<gene>
    <name evidence="12" type="ORF">MATL_G00093400</name>
</gene>
<feature type="compositionally biased region" description="Basic and acidic residues" evidence="10">
    <location>
        <begin position="57"/>
        <end position="68"/>
    </location>
</feature>
<feature type="region of interest" description="Disordered" evidence="10">
    <location>
        <begin position="55"/>
        <end position="76"/>
    </location>
</feature>
<dbReference type="EMBL" id="JAFDVH010000007">
    <property type="protein sequence ID" value="KAG7473218.1"/>
    <property type="molecule type" value="Genomic_DNA"/>
</dbReference>
<dbReference type="Pfam" id="PF07534">
    <property type="entry name" value="TLD"/>
    <property type="match status" value="1"/>
</dbReference>
<evidence type="ECO:0000256" key="6">
    <source>
        <dbReference type="ARBA" id="ARBA00023228"/>
    </source>
</evidence>
<evidence type="ECO:0000256" key="7">
    <source>
        <dbReference type="ARBA" id="ARBA00039594"/>
    </source>
</evidence>
<dbReference type="GO" id="GO:0031929">
    <property type="term" value="P:TOR signaling"/>
    <property type="evidence" value="ECO:0007669"/>
    <property type="project" value="TreeGrafter"/>
</dbReference>
<proteinExistence type="predicted"/>
<dbReference type="GO" id="GO:0006979">
    <property type="term" value="P:response to oxidative stress"/>
    <property type="evidence" value="ECO:0007669"/>
    <property type="project" value="TreeGrafter"/>
</dbReference>
<dbReference type="Proteomes" id="UP001046870">
    <property type="component" value="Chromosome 7"/>
</dbReference>
<keyword evidence="4" id="KW-0963">Cytoplasm</keyword>
<keyword evidence="6" id="KW-0458">Lysosome</keyword>
<evidence type="ECO:0000313" key="13">
    <source>
        <dbReference type="Proteomes" id="UP001046870"/>
    </source>
</evidence>